<dbReference type="InterPro" id="IPR017200">
    <property type="entry name" value="PqqE-like"/>
</dbReference>
<dbReference type="GO" id="GO:0016491">
    <property type="term" value="F:oxidoreductase activity"/>
    <property type="evidence" value="ECO:0007669"/>
    <property type="project" value="UniProtKB-KW"/>
</dbReference>
<keyword evidence="2" id="KW-0004">4Fe-4S</keyword>
<dbReference type="InterPro" id="IPR007197">
    <property type="entry name" value="rSAM"/>
</dbReference>
<dbReference type="CDD" id="cd21109">
    <property type="entry name" value="SPASM"/>
    <property type="match status" value="1"/>
</dbReference>
<dbReference type="SFLD" id="SFLDG01386">
    <property type="entry name" value="main_SPASM_domain-containing"/>
    <property type="match status" value="1"/>
</dbReference>
<accession>A0A844G6H7</accession>
<dbReference type="SFLD" id="SFLDS00029">
    <property type="entry name" value="Radical_SAM"/>
    <property type="match status" value="1"/>
</dbReference>
<evidence type="ECO:0000256" key="2">
    <source>
        <dbReference type="ARBA" id="ARBA00022485"/>
    </source>
</evidence>
<dbReference type="InterPro" id="IPR000385">
    <property type="entry name" value="MoaA_NifB_PqqE_Fe-S-bd_CS"/>
</dbReference>
<name>A0A844G6H7_9BACT</name>
<dbReference type="Gene3D" id="3.20.20.70">
    <property type="entry name" value="Aldolase class I"/>
    <property type="match status" value="1"/>
</dbReference>
<keyword evidence="3" id="KW-0949">S-adenosyl-L-methionine</keyword>
<proteinExistence type="predicted"/>
<evidence type="ECO:0000256" key="1">
    <source>
        <dbReference type="ARBA" id="ARBA00001966"/>
    </source>
</evidence>
<dbReference type="Pfam" id="PF04055">
    <property type="entry name" value="Radical_SAM"/>
    <property type="match status" value="1"/>
</dbReference>
<evidence type="ECO:0000256" key="3">
    <source>
        <dbReference type="ARBA" id="ARBA00022691"/>
    </source>
</evidence>
<keyword evidence="4" id="KW-0479">Metal-binding</keyword>
<dbReference type="RefSeq" id="WP_154419216.1">
    <property type="nucleotide sequence ID" value="NZ_VUNS01000015.1"/>
</dbReference>
<reference evidence="9 10" key="1">
    <citation type="submission" date="2019-08" db="EMBL/GenBank/DDBJ databases">
        <title>In-depth cultivation of the pig gut microbiome towards novel bacterial diversity and tailored functional studies.</title>
        <authorList>
            <person name="Wylensek D."/>
            <person name="Hitch T.C.A."/>
            <person name="Clavel T."/>
        </authorList>
    </citation>
    <scope>NUCLEOTIDE SEQUENCE [LARGE SCALE GENOMIC DNA]</scope>
    <source>
        <strain evidence="9 10">BBE-744-WT-12</strain>
    </source>
</reference>
<dbReference type="EMBL" id="VUNS01000015">
    <property type="protein sequence ID" value="MST98058.1"/>
    <property type="molecule type" value="Genomic_DNA"/>
</dbReference>
<evidence type="ECO:0000256" key="7">
    <source>
        <dbReference type="ARBA" id="ARBA00023014"/>
    </source>
</evidence>
<keyword evidence="6" id="KW-0408">Iron</keyword>
<dbReference type="InterPro" id="IPR023885">
    <property type="entry name" value="4Fe4S-binding_SPASM_dom"/>
</dbReference>
<dbReference type="PANTHER" id="PTHR11228">
    <property type="entry name" value="RADICAL SAM DOMAIN PROTEIN"/>
    <property type="match status" value="1"/>
</dbReference>
<dbReference type="PROSITE" id="PS51918">
    <property type="entry name" value="RADICAL_SAM"/>
    <property type="match status" value="1"/>
</dbReference>
<dbReference type="GO" id="GO:0032324">
    <property type="term" value="P:molybdopterin cofactor biosynthetic process"/>
    <property type="evidence" value="ECO:0007669"/>
    <property type="project" value="UniProtKB-ARBA"/>
</dbReference>
<dbReference type="SMART" id="SM00729">
    <property type="entry name" value="Elp3"/>
    <property type="match status" value="1"/>
</dbReference>
<comment type="caution">
    <text evidence="9">The sequence shown here is derived from an EMBL/GenBank/DDBJ whole genome shotgun (WGS) entry which is preliminary data.</text>
</comment>
<feature type="domain" description="Radical SAM core" evidence="8">
    <location>
        <begin position="4"/>
        <end position="221"/>
    </location>
</feature>
<dbReference type="PANTHER" id="PTHR11228:SF7">
    <property type="entry name" value="PQQA PEPTIDE CYCLASE"/>
    <property type="match status" value="1"/>
</dbReference>
<sequence length="371" mass="41582">MRPYSSPLRAEAALTSRCNLRCRYCHFFGSAGEKKRELDTAEWLGIFDELGAMKVMELTLTGGEVLLREDLPELIAGIRRNNMRFLLLSNGFAFEEHHAAMLKESGRCVYVQISIDGPEAANDLARGSGTYARAVRAMKLVLRYGIPLTVRMTVGRHNFRLLPETARLMIEENNVRALTCNPAFHFTGKEDESDLPWIMSRREFLTALSDALATARNHPERFSLRGTMFGRAAAQWSHLRRCRRENPPPAAPSPCASNCLAQLEKLYIGADGSVTPCNHLPDAVIGQAGRDRLADLWENAPILRQMRAPGEALLQEFPLCRGCGYAPWCVPTARCLNSGGRASFVCLKLHEEEAPDFDFEEMKWKQNAVLK</sequence>
<dbReference type="InterPro" id="IPR006638">
    <property type="entry name" value="Elp3/MiaA/NifB-like_rSAM"/>
</dbReference>
<evidence type="ECO:0000259" key="8">
    <source>
        <dbReference type="PROSITE" id="PS51918"/>
    </source>
</evidence>
<keyword evidence="10" id="KW-1185">Reference proteome</keyword>
<evidence type="ECO:0000256" key="4">
    <source>
        <dbReference type="ARBA" id="ARBA00022723"/>
    </source>
</evidence>
<dbReference type="SFLD" id="SFLDG01067">
    <property type="entry name" value="SPASM/twitch_domain_containing"/>
    <property type="match status" value="1"/>
</dbReference>
<dbReference type="InterPro" id="IPR050377">
    <property type="entry name" value="Radical_SAM_PqqE_MftC-like"/>
</dbReference>
<dbReference type="PIRSF" id="PIRSF037420">
    <property type="entry name" value="PQQ_syn_pqqE"/>
    <property type="match status" value="1"/>
</dbReference>
<keyword evidence="5" id="KW-0560">Oxidoreductase</keyword>
<dbReference type="Proteomes" id="UP000435649">
    <property type="component" value="Unassembled WGS sequence"/>
</dbReference>
<dbReference type="GO" id="GO:0046872">
    <property type="term" value="F:metal ion binding"/>
    <property type="evidence" value="ECO:0007669"/>
    <property type="project" value="UniProtKB-KW"/>
</dbReference>
<protein>
    <submittedName>
        <fullName evidence="9">Radical SAM protein</fullName>
    </submittedName>
</protein>
<dbReference type="SUPFAM" id="SSF102114">
    <property type="entry name" value="Radical SAM enzymes"/>
    <property type="match status" value="1"/>
</dbReference>
<dbReference type="GO" id="GO:0051539">
    <property type="term" value="F:4 iron, 4 sulfur cluster binding"/>
    <property type="evidence" value="ECO:0007669"/>
    <property type="project" value="UniProtKB-KW"/>
</dbReference>
<comment type="cofactor">
    <cofactor evidence="1">
        <name>[4Fe-4S] cluster</name>
        <dbReference type="ChEBI" id="CHEBI:49883"/>
    </cofactor>
</comment>
<keyword evidence="7" id="KW-0411">Iron-sulfur</keyword>
<evidence type="ECO:0000313" key="10">
    <source>
        <dbReference type="Proteomes" id="UP000435649"/>
    </source>
</evidence>
<dbReference type="CDD" id="cd01335">
    <property type="entry name" value="Radical_SAM"/>
    <property type="match status" value="1"/>
</dbReference>
<organism evidence="9 10">
    <name type="scientific">Victivallis lenta</name>
    <dbReference type="NCBI Taxonomy" id="2606640"/>
    <lineage>
        <taxon>Bacteria</taxon>
        <taxon>Pseudomonadati</taxon>
        <taxon>Lentisphaerota</taxon>
        <taxon>Lentisphaeria</taxon>
        <taxon>Victivallales</taxon>
        <taxon>Victivallaceae</taxon>
        <taxon>Victivallis</taxon>
    </lineage>
</organism>
<evidence type="ECO:0000313" key="9">
    <source>
        <dbReference type="EMBL" id="MST98058.1"/>
    </source>
</evidence>
<dbReference type="InterPro" id="IPR058240">
    <property type="entry name" value="rSAM_sf"/>
</dbReference>
<gene>
    <name evidence="9" type="ORF">FYJ85_13525</name>
</gene>
<evidence type="ECO:0000256" key="5">
    <source>
        <dbReference type="ARBA" id="ARBA00023002"/>
    </source>
</evidence>
<dbReference type="PROSITE" id="PS01305">
    <property type="entry name" value="MOAA_NIFB_PQQE"/>
    <property type="match status" value="1"/>
</dbReference>
<dbReference type="Pfam" id="PF13186">
    <property type="entry name" value="SPASM"/>
    <property type="match status" value="1"/>
</dbReference>
<dbReference type="InterPro" id="IPR013785">
    <property type="entry name" value="Aldolase_TIM"/>
</dbReference>
<evidence type="ECO:0000256" key="6">
    <source>
        <dbReference type="ARBA" id="ARBA00023004"/>
    </source>
</evidence>
<dbReference type="AlphaFoldDB" id="A0A844G6H7"/>